<proteinExistence type="predicted"/>
<accession>A0ABN7XD34</accession>
<feature type="non-terminal residue" evidence="1">
    <location>
        <position position="135"/>
    </location>
</feature>
<evidence type="ECO:0000313" key="2">
    <source>
        <dbReference type="Proteomes" id="UP000789901"/>
    </source>
</evidence>
<dbReference type="EMBL" id="CAJVQB010110888">
    <property type="protein sequence ID" value="CAG8852309.1"/>
    <property type="molecule type" value="Genomic_DNA"/>
</dbReference>
<gene>
    <name evidence="1" type="ORF">GMARGA_LOCUS41162</name>
</gene>
<evidence type="ECO:0000313" key="1">
    <source>
        <dbReference type="EMBL" id="CAG8852309.1"/>
    </source>
</evidence>
<name>A0ABN7XD34_GIGMA</name>
<protein>
    <submittedName>
        <fullName evidence="1">24553_t:CDS:1</fullName>
    </submittedName>
</protein>
<dbReference type="Proteomes" id="UP000789901">
    <property type="component" value="Unassembled WGS sequence"/>
</dbReference>
<feature type="non-terminal residue" evidence="1">
    <location>
        <position position="1"/>
    </location>
</feature>
<organism evidence="1 2">
    <name type="scientific">Gigaspora margarita</name>
    <dbReference type="NCBI Taxonomy" id="4874"/>
    <lineage>
        <taxon>Eukaryota</taxon>
        <taxon>Fungi</taxon>
        <taxon>Fungi incertae sedis</taxon>
        <taxon>Mucoromycota</taxon>
        <taxon>Glomeromycotina</taxon>
        <taxon>Glomeromycetes</taxon>
        <taxon>Diversisporales</taxon>
        <taxon>Gigasporaceae</taxon>
        <taxon>Gigaspora</taxon>
    </lineage>
</organism>
<sequence>INDLNNQEHKWIDWCKKWTVPNAKTTKGLPWNNHLWQNVVSNAKISQSAYGVVVGTWWSLSEEILDEPYSKFNMTVNGVTKSNAMIGPNDICLENAPKCGSCWQNGICGMEMSYITIVEVATAAKNIYKGKTYWT</sequence>
<keyword evidence="2" id="KW-1185">Reference proteome</keyword>
<comment type="caution">
    <text evidence="1">The sequence shown here is derived from an EMBL/GenBank/DDBJ whole genome shotgun (WGS) entry which is preliminary data.</text>
</comment>
<reference evidence="1 2" key="1">
    <citation type="submission" date="2021-06" db="EMBL/GenBank/DDBJ databases">
        <authorList>
            <person name="Kallberg Y."/>
            <person name="Tangrot J."/>
            <person name="Rosling A."/>
        </authorList>
    </citation>
    <scope>NUCLEOTIDE SEQUENCE [LARGE SCALE GENOMIC DNA]</scope>
    <source>
        <strain evidence="1 2">120-4 pot B 10/14</strain>
    </source>
</reference>